<organism evidence="1 2">
    <name type="scientific">Alicyclobacillus acidoterrestris (strain ATCC 49025 / DSM 3922 / CIP 106132 / NCIMB 13137 / GD3B)</name>
    <dbReference type="NCBI Taxonomy" id="1356854"/>
    <lineage>
        <taxon>Bacteria</taxon>
        <taxon>Bacillati</taxon>
        <taxon>Bacillota</taxon>
        <taxon>Bacilli</taxon>
        <taxon>Bacillales</taxon>
        <taxon>Alicyclobacillaceae</taxon>
        <taxon>Alicyclobacillus</taxon>
    </lineage>
</organism>
<keyword evidence="2" id="KW-1185">Reference proteome</keyword>
<sequence>MSQALVVYGGWEGHYPGEIADIFAELLGEIGFGVTMSDRLDSFTSADDLRAFQLIVLHWTQGDIAPNQFAALREAVHGGVGLAGIHGGLGDAFRNIPEFQYMVGGQWVAHPGNDGVTYDVTVTDLNHPITQGVPNFTVTSEQYYMHIDPAIHTLATTRFGDTVMPVAWTKRYGSGKVFYHSLGHHPDVVRMPEVLRLTRQGLAWAAAEA</sequence>
<dbReference type="STRING" id="1356854.N007_18715"/>
<reference evidence="2" key="1">
    <citation type="journal article" date="2022" name="G3 (Bethesda)">
        <title>Unveiling the complete genome sequence of Alicyclobacillus acidoterrestris DSM 3922T, a taint-producing strain.</title>
        <authorList>
            <person name="Leonardo I.C."/>
            <person name="Barreto Crespo M.T."/>
            <person name="Gaspar F.B."/>
        </authorList>
    </citation>
    <scope>NUCLEOTIDE SEQUENCE [LARGE SCALE GENOMIC DNA]</scope>
    <source>
        <strain evidence="2">DSM 3922</strain>
    </source>
</reference>
<gene>
    <name evidence="1" type="ORF">K1I37_17915</name>
</gene>
<dbReference type="RefSeq" id="WP_021294848.1">
    <property type="nucleotide sequence ID" value="NZ_AURB01000019.1"/>
</dbReference>
<dbReference type="EMBL" id="CP080467">
    <property type="protein sequence ID" value="UNO48514.1"/>
    <property type="molecule type" value="Genomic_DNA"/>
</dbReference>
<accession>T0CKH1</accession>
<dbReference type="InterPro" id="IPR029062">
    <property type="entry name" value="Class_I_gatase-like"/>
</dbReference>
<dbReference type="Pfam" id="PF06283">
    <property type="entry name" value="ThuA"/>
    <property type="match status" value="1"/>
</dbReference>
<dbReference type="KEGG" id="aaco:K1I37_17915"/>
<dbReference type="AlphaFoldDB" id="T0CKH1"/>
<dbReference type="eggNOG" id="COG3828">
    <property type="taxonomic scope" value="Bacteria"/>
</dbReference>
<dbReference type="PANTHER" id="PTHR40469">
    <property type="entry name" value="SECRETED GLYCOSYL HYDROLASE"/>
    <property type="match status" value="1"/>
</dbReference>
<proteinExistence type="predicted"/>
<dbReference type="OrthoDB" id="9785923at2"/>
<dbReference type="SUPFAM" id="SSF52317">
    <property type="entry name" value="Class I glutamine amidotransferase-like"/>
    <property type="match status" value="1"/>
</dbReference>
<dbReference type="PANTHER" id="PTHR40469:SF2">
    <property type="entry name" value="GALACTOSE-BINDING DOMAIN-LIKE SUPERFAMILY PROTEIN"/>
    <property type="match status" value="1"/>
</dbReference>
<dbReference type="Gene3D" id="3.40.50.880">
    <property type="match status" value="1"/>
</dbReference>
<evidence type="ECO:0000313" key="2">
    <source>
        <dbReference type="Proteomes" id="UP000829401"/>
    </source>
</evidence>
<evidence type="ECO:0000313" key="1">
    <source>
        <dbReference type="EMBL" id="UNO48514.1"/>
    </source>
</evidence>
<protein>
    <submittedName>
        <fullName evidence="1">ThuA domain-containing protein</fullName>
    </submittedName>
</protein>
<name>T0CKH1_ALIAG</name>
<accession>A0A9E6ZSR3</accession>
<dbReference type="Proteomes" id="UP000829401">
    <property type="component" value="Chromosome"/>
</dbReference>
<dbReference type="InterPro" id="IPR029010">
    <property type="entry name" value="ThuA-like"/>
</dbReference>